<dbReference type="Proteomes" id="UP000008744">
    <property type="component" value="Unassembled WGS sequence"/>
</dbReference>
<dbReference type="GO" id="GO:0005737">
    <property type="term" value="C:cytoplasm"/>
    <property type="evidence" value="ECO:0007669"/>
    <property type="project" value="UniProtKB-ARBA"/>
</dbReference>
<name>B4G7C5_DROPE</name>
<dbReference type="EMBL" id="CH479180">
    <property type="protein sequence ID" value="EDW29258.1"/>
    <property type="molecule type" value="Genomic_DNA"/>
</dbReference>
<evidence type="ECO:0000313" key="3">
    <source>
        <dbReference type="EMBL" id="EDW29258.1"/>
    </source>
</evidence>
<proteinExistence type="predicted"/>
<evidence type="ECO:0000256" key="1">
    <source>
        <dbReference type="SAM" id="MobiDB-lite"/>
    </source>
</evidence>
<organism evidence="4">
    <name type="scientific">Drosophila persimilis</name>
    <name type="common">Fruit fly</name>
    <dbReference type="NCBI Taxonomy" id="7234"/>
    <lineage>
        <taxon>Eukaryota</taxon>
        <taxon>Metazoa</taxon>
        <taxon>Ecdysozoa</taxon>
        <taxon>Arthropoda</taxon>
        <taxon>Hexapoda</taxon>
        <taxon>Insecta</taxon>
        <taxon>Pterygota</taxon>
        <taxon>Neoptera</taxon>
        <taxon>Endopterygota</taxon>
        <taxon>Diptera</taxon>
        <taxon>Brachycera</taxon>
        <taxon>Muscomorpha</taxon>
        <taxon>Ephydroidea</taxon>
        <taxon>Drosophilidae</taxon>
        <taxon>Drosophila</taxon>
        <taxon>Sophophora</taxon>
    </lineage>
</organism>
<dbReference type="HOGENOM" id="CLU_078894_0_0_1"/>
<feature type="region of interest" description="Disordered" evidence="1">
    <location>
        <begin position="166"/>
        <end position="218"/>
    </location>
</feature>
<gene>
    <name evidence="3" type="primary">Dper\GL18510</name>
    <name evidence="3" type="ORF">Dper_GL18510</name>
</gene>
<sequence>MAGIWVHKDLVDLSVYEACCTHSMILISWKIFEIQVLDKLKIGLSEEDLENLGLGTTAAIDQLLYCIIKMAQNLATRKPSVPGKPKTPKISDFSKTVAESTAAKDKLAQSQSLQRPLVLRKPTPETVQRKSRPQDFQDPMQSIRLTRLKRSGHWCYQDLDVATYQSSGLPTPLRAPRSATPVPKPQIVSPKRSKESKEPPVLAQPRSKSPHRERNNKTKSFFDKYLKFAYDLSTPEGVRQLEAHFFPDQLAEEPSTSKAVAPVATPPGNIVVTKQLNATKADPRPGREEPTKRDHAIETILEKSKFY</sequence>
<feature type="region of interest" description="Disordered" evidence="1">
    <location>
        <begin position="104"/>
        <end position="141"/>
    </location>
</feature>
<dbReference type="AlphaFoldDB" id="B4G7C5"/>
<dbReference type="Pfam" id="PF06294">
    <property type="entry name" value="CH_2"/>
    <property type="match status" value="1"/>
</dbReference>
<reference evidence="3 4" key="1">
    <citation type="journal article" date="2007" name="Nature">
        <title>Evolution of genes and genomes on the Drosophila phylogeny.</title>
        <authorList>
            <consortium name="Drosophila 12 Genomes Consortium"/>
            <person name="Clark A.G."/>
            <person name="Eisen M.B."/>
            <person name="Smith D.R."/>
            <person name="Bergman C.M."/>
            <person name="Oliver B."/>
            <person name="Markow T.A."/>
            <person name="Kaufman T.C."/>
            <person name="Kellis M."/>
            <person name="Gelbart W."/>
            <person name="Iyer V.N."/>
            <person name="Pollard D.A."/>
            <person name="Sackton T.B."/>
            <person name="Larracuente A.M."/>
            <person name="Singh N.D."/>
            <person name="Abad J.P."/>
            <person name="Abt D.N."/>
            <person name="Adryan B."/>
            <person name="Aguade M."/>
            <person name="Akashi H."/>
            <person name="Anderson W.W."/>
            <person name="Aquadro C.F."/>
            <person name="Ardell D.H."/>
            <person name="Arguello R."/>
            <person name="Artieri C.G."/>
            <person name="Barbash D.A."/>
            <person name="Barker D."/>
            <person name="Barsanti P."/>
            <person name="Batterham P."/>
            <person name="Batzoglou S."/>
            <person name="Begun D."/>
            <person name="Bhutkar A."/>
            <person name="Blanco E."/>
            <person name="Bosak S.A."/>
            <person name="Bradley R.K."/>
            <person name="Brand A.D."/>
            <person name="Brent M.R."/>
            <person name="Brooks A.N."/>
            <person name="Brown R.H."/>
            <person name="Butlin R.K."/>
            <person name="Caggese C."/>
            <person name="Calvi B.R."/>
            <person name="Bernardo de Carvalho A."/>
            <person name="Caspi A."/>
            <person name="Castrezana S."/>
            <person name="Celniker S.E."/>
            <person name="Chang J.L."/>
            <person name="Chapple C."/>
            <person name="Chatterji S."/>
            <person name="Chinwalla A."/>
            <person name="Civetta A."/>
            <person name="Clifton S.W."/>
            <person name="Comeron J.M."/>
            <person name="Costello J.C."/>
            <person name="Coyne J.A."/>
            <person name="Daub J."/>
            <person name="David R.G."/>
            <person name="Delcher A.L."/>
            <person name="Delehaunty K."/>
            <person name="Do C.B."/>
            <person name="Ebling H."/>
            <person name="Edwards K."/>
            <person name="Eickbush T."/>
            <person name="Evans J.D."/>
            <person name="Filipski A."/>
            <person name="Findeiss S."/>
            <person name="Freyhult E."/>
            <person name="Fulton L."/>
            <person name="Fulton R."/>
            <person name="Garcia A.C."/>
            <person name="Gardiner A."/>
            <person name="Garfield D.A."/>
            <person name="Garvin B.E."/>
            <person name="Gibson G."/>
            <person name="Gilbert D."/>
            <person name="Gnerre S."/>
            <person name="Godfrey J."/>
            <person name="Good R."/>
            <person name="Gotea V."/>
            <person name="Gravely B."/>
            <person name="Greenberg A.J."/>
            <person name="Griffiths-Jones S."/>
            <person name="Gross S."/>
            <person name="Guigo R."/>
            <person name="Gustafson E.A."/>
            <person name="Haerty W."/>
            <person name="Hahn M.W."/>
            <person name="Halligan D.L."/>
            <person name="Halpern A.L."/>
            <person name="Halter G.M."/>
            <person name="Han M.V."/>
            <person name="Heger A."/>
            <person name="Hillier L."/>
            <person name="Hinrichs A.S."/>
            <person name="Holmes I."/>
            <person name="Hoskins R.A."/>
            <person name="Hubisz M.J."/>
            <person name="Hultmark D."/>
            <person name="Huntley M.A."/>
            <person name="Jaffe D.B."/>
            <person name="Jagadeeshan S."/>
            <person name="Jeck W.R."/>
            <person name="Johnson J."/>
            <person name="Jones C.D."/>
            <person name="Jordan W.C."/>
            <person name="Karpen G.H."/>
            <person name="Kataoka E."/>
            <person name="Keightley P.D."/>
            <person name="Kheradpour P."/>
            <person name="Kirkness E.F."/>
            <person name="Koerich L.B."/>
            <person name="Kristiansen K."/>
            <person name="Kudrna D."/>
            <person name="Kulathinal R.J."/>
            <person name="Kumar S."/>
            <person name="Kwok R."/>
            <person name="Lander E."/>
            <person name="Langley C.H."/>
            <person name="Lapoint R."/>
            <person name="Lazzaro B.P."/>
            <person name="Lee S.J."/>
            <person name="Levesque L."/>
            <person name="Li R."/>
            <person name="Lin C.F."/>
            <person name="Lin M.F."/>
            <person name="Lindblad-Toh K."/>
            <person name="Llopart A."/>
            <person name="Long M."/>
            <person name="Low L."/>
            <person name="Lozovsky E."/>
            <person name="Lu J."/>
            <person name="Luo M."/>
            <person name="Machado C.A."/>
            <person name="Makalowski W."/>
            <person name="Marzo M."/>
            <person name="Matsuda M."/>
            <person name="Matzkin L."/>
            <person name="McAllister B."/>
            <person name="McBride C.S."/>
            <person name="McKernan B."/>
            <person name="McKernan K."/>
            <person name="Mendez-Lago M."/>
            <person name="Minx P."/>
            <person name="Mollenhauer M.U."/>
            <person name="Montooth K."/>
            <person name="Mount S.M."/>
            <person name="Mu X."/>
            <person name="Myers E."/>
            <person name="Negre B."/>
            <person name="Newfeld S."/>
            <person name="Nielsen R."/>
            <person name="Noor M.A."/>
            <person name="O'Grady P."/>
            <person name="Pachter L."/>
            <person name="Papaceit M."/>
            <person name="Parisi M.J."/>
            <person name="Parisi M."/>
            <person name="Parts L."/>
            <person name="Pedersen J.S."/>
            <person name="Pesole G."/>
            <person name="Phillippy A.M."/>
            <person name="Ponting C.P."/>
            <person name="Pop M."/>
            <person name="Porcelli D."/>
            <person name="Powell J.R."/>
            <person name="Prohaska S."/>
            <person name="Pruitt K."/>
            <person name="Puig M."/>
            <person name="Quesneville H."/>
            <person name="Ram K.R."/>
            <person name="Rand D."/>
            <person name="Rasmussen M.D."/>
            <person name="Reed L.K."/>
            <person name="Reenan R."/>
            <person name="Reily A."/>
            <person name="Remington K.A."/>
            <person name="Rieger T.T."/>
            <person name="Ritchie M.G."/>
            <person name="Robin C."/>
            <person name="Rogers Y.H."/>
            <person name="Rohde C."/>
            <person name="Rozas J."/>
            <person name="Rubenfield M.J."/>
            <person name="Ruiz A."/>
            <person name="Russo S."/>
            <person name="Salzberg S.L."/>
            <person name="Sanchez-Gracia A."/>
            <person name="Saranga D.J."/>
            <person name="Sato H."/>
            <person name="Schaeffer S.W."/>
            <person name="Schatz M.C."/>
            <person name="Schlenke T."/>
            <person name="Schwartz R."/>
            <person name="Segarra C."/>
            <person name="Singh R.S."/>
            <person name="Sirot L."/>
            <person name="Sirota M."/>
            <person name="Sisneros N.B."/>
            <person name="Smith C.D."/>
            <person name="Smith T.F."/>
            <person name="Spieth J."/>
            <person name="Stage D.E."/>
            <person name="Stark A."/>
            <person name="Stephan W."/>
            <person name="Strausberg R.L."/>
            <person name="Strempel S."/>
            <person name="Sturgill D."/>
            <person name="Sutton G."/>
            <person name="Sutton G.G."/>
            <person name="Tao W."/>
            <person name="Teichmann S."/>
            <person name="Tobari Y.N."/>
            <person name="Tomimura Y."/>
            <person name="Tsolas J.M."/>
            <person name="Valente V.L."/>
            <person name="Venter E."/>
            <person name="Venter J.C."/>
            <person name="Vicario S."/>
            <person name="Vieira F.G."/>
            <person name="Vilella A.J."/>
            <person name="Villasante A."/>
            <person name="Walenz B."/>
            <person name="Wang J."/>
            <person name="Wasserman M."/>
            <person name="Watts T."/>
            <person name="Wilson D."/>
            <person name="Wilson R.K."/>
            <person name="Wing R.A."/>
            <person name="Wolfner M.F."/>
            <person name="Wong A."/>
            <person name="Wong G.K."/>
            <person name="Wu C.I."/>
            <person name="Wu G."/>
            <person name="Yamamoto D."/>
            <person name="Yang H.P."/>
            <person name="Yang S.P."/>
            <person name="Yorke J.A."/>
            <person name="Yoshida K."/>
            <person name="Zdobnov E."/>
            <person name="Zhang P."/>
            <person name="Zhang Y."/>
            <person name="Zimin A.V."/>
            <person name="Baldwin J."/>
            <person name="Abdouelleil A."/>
            <person name="Abdulkadir J."/>
            <person name="Abebe A."/>
            <person name="Abera B."/>
            <person name="Abreu J."/>
            <person name="Acer S.C."/>
            <person name="Aftuck L."/>
            <person name="Alexander A."/>
            <person name="An P."/>
            <person name="Anderson E."/>
            <person name="Anderson S."/>
            <person name="Arachi H."/>
            <person name="Azer M."/>
            <person name="Bachantsang P."/>
            <person name="Barry A."/>
            <person name="Bayul T."/>
            <person name="Berlin A."/>
            <person name="Bessette D."/>
            <person name="Bloom T."/>
            <person name="Blye J."/>
            <person name="Boguslavskiy L."/>
            <person name="Bonnet C."/>
            <person name="Boukhgalter B."/>
            <person name="Bourzgui I."/>
            <person name="Brown A."/>
            <person name="Cahill P."/>
            <person name="Channer S."/>
            <person name="Cheshatsang Y."/>
            <person name="Chuda L."/>
            <person name="Citroen M."/>
            <person name="Collymore A."/>
            <person name="Cooke P."/>
            <person name="Costello M."/>
            <person name="D'Aco K."/>
            <person name="Daza R."/>
            <person name="De Haan G."/>
            <person name="DeGray S."/>
            <person name="DeMaso C."/>
            <person name="Dhargay N."/>
            <person name="Dooley K."/>
            <person name="Dooley E."/>
            <person name="Doricent M."/>
            <person name="Dorje P."/>
            <person name="Dorjee K."/>
            <person name="Dupes A."/>
            <person name="Elong R."/>
            <person name="Falk J."/>
            <person name="Farina A."/>
            <person name="Faro S."/>
            <person name="Ferguson D."/>
            <person name="Fisher S."/>
            <person name="Foley C.D."/>
            <person name="Franke A."/>
            <person name="Friedrich D."/>
            <person name="Gadbois L."/>
            <person name="Gearin G."/>
            <person name="Gearin C.R."/>
            <person name="Giannoukos G."/>
            <person name="Goode T."/>
            <person name="Graham J."/>
            <person name="Grandbois E."/>
            <person name="Grewal S."/>
            <person name="Gyaltsen K."/>
            <person name="Hafez N."/>
            <person name="Hagos B."/>
            <person name="Hall J."/>
            <person name="Henson C."/>
            <person name="Hollinger A."/>
            <person name="Honan T."/>
            <person name="Huard M.D."/>
            <person name="Hughes L."/>
            <person name="Hurhula B."/>
            <person name="Husby M.E."/>
            <person name="Kamat A."/>
            <person name="Kanga B."/>
            <person name="Kashin S."/>
            <person name="Khazanovich D."/>
            <person name="Kisner P."/>
            <person name="Lance K."/>
            <person name="Lara M."/>
            <person name="Lee W."/>
            <person name="Lennon N."/>
            <person name="Letendre F."/>
            <person name="LeVine R."/>
            <person name="Lipovsky A."/>
            <person name="Liu X."/>
            <person name="Liu J."/>
            <person name="Liu S."/>
            <person name="Lokyitsang T."/>
            <person name="Lokyitsang Y."/>
            <person name="Lubonja R."/>
            <person name="Lui A."/>
            <person name="MacDonald P."/>
            <person name="Magnisalis V."/>
            <person name="Maru K."/>
            <person name="Matthews C."/>
            <person name="McCusker W."/>
            <person name="McDonough S."/>
            <person name="Mehta T."/>
            <person name="Meldrim J."/>
            <person name="Meneus L."/>
            <person name="Mihai O."/>
            <person name="Mihalev A."/>
            <person name="Mihova T."/>
            <person name="Mittelman R."/>
            <person name="Mlenga V."/>
            <person name="Montmayeur A."/>
            <person name="Mulrain L."/>
            <person name="Navidi A."/>
            <person name="Naylor J."/>
            <person name="Negash T."/>
            <person name="Nguyen T."/>
            <person name="Nguyen N."/>
            <person name="Nicol R."/>
            <person name="Norbu C."/>
            <person name="Norbu N."/>
            <person name="Novod N."/>
            <person name="O'Neill B."/>
            <person name="Osman S."/>
            <person name="Markiewicz E."/>
            <person name="Oyono O.L."/>
            <person name="Patti C."/>
            <person name="Phunkhang P."/>
            <person name="Pierre F."/>
            <person name="Priest M."/>
            <person name="Raghuraman S."/>
            <person name="Rege F."/>
            <person name="Reyes R."/>
            <person name="Rise C."/>
            <person name="Rogov P."/>
            <person name="Ross K."/>
            <person name="Ryan E."/>
            <person name="Settipalli S."/>
            <person name="Shea T."/>
            <person name="Sherpa N."/>
            <person name="Shi L."/>
            <person name="Shih D."/>
            <person name="Sparrow T."/>
            <person name="Spaulding J."/>
            <person name="Stalker J."/>
            <person name="Stange-Thomann N."/>
            <person name="Stavropoulos S."/>
            <person name="Stone C."/>
            <person name="Strader C."/>
            <person name="Tesfaye S."/>
            <person name="Thomson T."/>
            <person name="Thoulutsang Y."/>
            <person name="Thoulutsang D."/>
            <person name="Topham K."/>
            <person name="Topping I."/>
            <person name="Tsamla T."/>
            <person name="Vassiliev H."/>
            <person name="Vo A."/>
            <person name="Wangchuk T."/>
            <person name="Wangdi T."/>
            <person name="Weiand M."/>
            <person name="Wilkinson J."/>
            <person name="Wilson A."/>
            <person name="Yadav S."/>
            <person name="Young G."/>
            <person name="Yu Q."/>
            <person name="Zembek L."/>
            <person name="Zhong D."/>
            <person name="Zimmer A."/>
            <person name="Zwirko Z."/>
            <person name="Jaffe D.B."/>
            <person name="Alvarez P."/>
            <person name="Brockman W."/>
            <person name="Butler J."/>
            <person name="Chin C."/>
            <person name="Gnerre S."/>
            <person name="Grabherr M."/>
            <person name="Kleber M."/>
            <person name="Mauceli E."/>
            <person name="MacCallum I."/>
        </authorList>
    </citation>
    <scope>NUCLEOTIDE SEQUENCE [LARGE SCALE GENOMIC DNA]</scope>
    <source>
        <strain evidence="4">MSH-3 / Tucson 14011-0111.49</strain>
    </source>
</reference>
<accession>B4G7C5</accession>
<dbReference type="eggNOG" id="ENOG502T6KT">
    <property type="taxonomic scope" value="Eukaryota"/>
</dbReference>
<feature type="compositionally biased region" description="Basic and acidic residues" evidence="1">
    <location>
        <begin position="281"/>
        <end position="294"/>
    </location>
</feature>
<keyword evidence="4" id="KW-1185">Reference proteome</keyword>
<dbReference type="OMA" id="TKADPRP"/>
<evidence type="ECO:0000259" key="2">
    <source>
        <dbReference type="Pfam" id="PF06294"/>
    </source>
</evidence>
<dbReference type="STRING" id="7234.B4G7C5"/>
<feature type="region of interest" description="Disordered" evidence="1">
    <location>
        <begin position="256"/>
        <end position="294"/>
    </location>
</feature>
<protein>
    <submittedName>
        <fullName evidence="3">GL18510</fullName>
    </submittedName>
</protein>
<feature type="domain" description="CH-like" evidence="2">
    <location>
        <begin position="6"/>
        <end position="68"/>
    </location>
</feature>
<dbReference type="InterPro" id="IPR010441">
    <property type="entry name" value="CH_2"/>
</dbReference>
<evidence type="ECO:0000313" key="4">
    <source>
        <dbReference type="Proteomes" id="UP000008744"/>
    </source>
</evidence>